<keyword evidence="1" id="KW-1133">Transmembrane helix</keyword>
<accession>A0A0G0Q6B6</accession>
<reference evidence="2 3" key="1">
    <citation type="journal article" date="2015" name="Nature">
        <title>rRNA introns, odd ribosomes, and small enigmatic genomes across a large radiation of phyla.</title>
        <authorList>
            <person name="Brown C.T."/>
            <person name="Hug L.A."/>
            <person name="Thomas B.C."/>
            <person name="Sharon I."/>
            <person name="Castelle C.J."/>
            <person name="Singh A."/>
            <person name="Wilkins M.J."/>
            <person name="Williams K.H."/>
            <person name="Banfield J.F."/>
        </authorList>
    </citation>
    <scope>NUCLEOTIDE SEQUENCE [LARGE SCALE GENOMIC DNA]</scope>
</reference>
<proteinExistence type="predicted"/>
<dbReference type="EMBL" id="LBWK01000001">
    <property type="protein sequence ID" value="KKR05965.1"/>
    <property type="molecule type" value="Genomic_DNA"/>
</dbReference>
<keyword evidence="1" id="KW-0472">Membrane</keyword>
<dbReference type="Proteomes" id="UP000034799">
    <property type="component" value="Unassembled WGS sequence"/>
</dbReference>
<comment type="caution">
    <text evidence="2">The sequence shown here is derived from an EMBL/GenBank/DDBJ whole genome shotgun (WGS) entry which is preliminary data.</text>
</comment>
<organism evidence="2 3">
    <name type="scientific">candidate division WS6 bacterium GW2011_GWF2_39_15</name>
    <dbReference type="NCBI Taxonomy" id="1619100"/>
    <lineage>
        <taxon>Bacteria</taxon>
        <taxon>Candidatus Dojkabacteria</taxon>
    </lineage>
</organism>
<name>A0A0G0Q6B6_9BACT</name>
<evidence type="ECO:0000313" key="2">
    <source>
        <dbReference type="EMBL" id="KKR05965.1"/>
    </source>
</evidence>
<gene>
    <name evidence="2" type="ORF">UT34_C0001G0005</name>
</gene>
<dbReference type="STRING" id="1619100.UT34_C0001G0005"/>
<keyword evidence="1" id="KW-0812">Transmembrane</keyword>
<protein>
    <submittedName>
        <fullName evidence="2">Uncharacterized protein</fullName>
    </submittedName>
</protein>
<evidence type="ECO:0000313" key="3">
    <source>
        <dbReference type="Proteomes" id="UP000034799"/>
    </source>
</evidence>
<evidence type="ECO:0000256" key="1">
    <source>
        <dbReference type="SAM" id="Phobius"/>
    </source>
</evidence>
<feature type="transmembrane region" description="Helical" evidence="1">
    <location>
        <begin position="210"/>
        <end position="230"/>
    </location>
</feature>
<sequence>MFSTVVNKETGPVEHPDLTARYIPETGEVLLLEAHGFNNKDLVNILDMLQTQAQFGCPLPGDEIPPNVEFVQGVPEGMSACIVREVDNSNNGSLYFYVNPGTAYNASVPCSDNAFCTDAIRAHSFPSGNPEAGPYILTDGPYPFMVKLDFEGGLVKVQTGFGEFQELALQDAINIFLSPNNVVSREQFEALEIPLPPMTPGAIDASINGLVGLIAVISAIGVFNAVLYGIQNFKMPSFGEKKEEKK</sequence>
<dbReference type="AlphaFoldDB" id="A0A0G0Q6B6"/>